<evidence type="ECO:0000259" key="6">
    <source>
        <dbReference type="Pfam" id="PF02826"/>
    </source>
</evidence>
<dbReference type="GO" id="GO:0008720">
    <property type="term" value="F:D-lactate dehydrogenase (NAD+) activity"/>
    <property type="evidence" value="ECO:0007669"/>
    <property type="project" value="TreeGrafter"/>
</dbReference>
<dbReference type="InterPro" id="IPR036291">
    <property type="entry name" value="NAD(P)-bd_dom_sf"/>
</dbReference>
<dbReference type="AlphaFoldDB" id="A0A0U5AFX4"/>
<dbReference type="InterPro" id="IPR029753">
    <property type="entry name" value="D-isomer_DH_CS"/>
</dbReference>
<dbReference type="InterPro" id="IPR058205">
    <property type="entry name" value="D-LDH-like"/>
</dbReference>
<gene>
    <name evidence="7" type="ORF">THC_0509</name>
</gene>
<dbReference type="PANTHER" id="PTHR43026">
    <property type="entry name" value="2-HYDROXYACID DEHYDROGENASE HOMOLOG 1-RELATED"/>
    <property type="match status" value="1"/>
</dbReference>
<dbReference type="SUPFAM" id="SSF51735">
    <property type="entry name" value="NAD(P)-binding Rossmann-fold domains"/>
    <property type="match status" value="1"/>
</dbReference>
<dbReference type="OrthoDB" id="9805416at2"/>
<feature type="domain" description="D-isomer specific 2-hydroxyacid dehydrogenase NAD-binding" evidence="6">
    <location>
        <begin position="116"/>
        <end position="311"/>
    </location>
</feature>
<dbReference type="Pfam" id="PF00389">
    <property type="entry name" value="2-Hacid_dh"/>
    <property type="match status" value="1"/>
</dbReference>
<dbReference type="Pfam" id="PF02826">
    <property type="entry name" value="2-Hacid_dh_C"/>
    <property type="match status" value="1"/>
</dbReference>
<dbReference type="RefSeq" id="WP_068512874.1">
    <property type="nucleotide sequence ID" value="NZ_AP014945.1"/>
</dbReference>
<reference evidence="8" key="2">
    <citation type="journal article" date="2016" name="Int. J. Syst. Evol. Microbiol.">
        <title>Caldimicrobium thiodismutans sp. nov., a sulfur-disproportionating bacterium isolated from a hot spring.</title>
        <authorList>
            <person name="Kojima H."/>
            <person name="Umezawa K."/>
            <person name="Fukui M."/>
        </authorList>
    </citation>
    <scope>NUCLEOTIDE SEQUENCE [LARGE SCALE GENOMIC DNA]</scope>
    <source>
        <strain evidence="8">TF1</strain>
    </source>
</reference>
<evidence type="ECO:0000259" key="5">
    <source>
        <dbReference type="Pfam" id="PF00389"/>
    </source>
</evidence>
<evidence type="ECO:0000313" key="8">
    <source>
        <dbReference type="Proteomes" id="UP000068196"/>
    </source>
</evidence>
<keyword evidence="2 4" id="KW-0560">Oxidoreductase</keyword>
<organism evidence="7 8">
    <name type="scientific">Caldimicrobium thiodismutans</name>
    <dbReference type="NCBI Taxonomy" id="1653476"/>
    <lineage>
        <taxon>Bacteria</taxon>
        <taxon>Pseudomonadati</taxon>
        <taxon>Thermodesulfobacteriota</taxon>
        <taxon>Thermodesulfobacteria</taxon>
        <taxon>Thermodesulfobacteriales</taxon>
        <taxon>Thermodesulfobacteriaceae</taxon>
        <taxon>Caldimicrobium</taxon>
    </lineage>
</organism>
<dbReference type="InterPro" id="IPR006140">
    <property type="entry name" value="D-isomer_DH_NAD-bd"/>
</dbReference>
<dbReference type="PROSITE" id="PS00671">
    <property type="entry name" value="D_2_HYDROXYACID_DH_3"/>
    <property type="match status" value="1"/>
</dbReference>
<proteinExistence type="inferred from homology"/>
<dbReference type="InterPro" id="IPR006139">
    <property type="entry name" value="D-isomer_2_OHA_DH_cat_dom"/>
</dbReference>
<keyword evidence="8" id="KW-1185">Reference proteome</keyword>
<dbReference type="GO" id="GO:0051287">
    <property type="term" value="F:NAD binding"/>
    <property type="evidence" value="ECO:0007669"/>
    <property type="project" value="InterPro"/>
</dbReference>
<protein>
    <submittedName>
        <fullName evidence="7">Hydroxyacid dehydrogenase</fullName>
    </submittedName>
</protein>
<dbReference type="PANTHER" id="PTHR43026:SF1">
    <property type="entry name" value="2-HYDROXYACID DEHYDROGENASE HOMOLOG 1-RELATED"/>
    <property type="match status" value="1"/>
</dbReference>
<dbReference type="EMBL" id="AP014945">
    <property type="protein sequence ID" value="BAU22903.1"/>
    <property type="molecule type" value="Genomic_DNA"/>
</dbReference>
<evidence type="ECO:0000256" key="1">
    <source>
        <dbReference type="ARBA" id="ARBA00005854"/>
    </source>
</evidence>
<comment type="similarity">
    <text evidence="1 4">Belongs to the D-isomer specific 2-hydroxyacid dehydrogenase family.</text>
</comment>
<dbReference type="Proteomes" id="UP000068196">
    <property type="component" value="Chromosome"/>
</dbReference>
<feature type="domain" description="D-isomer specific 2-hydroxyacid dehydrogenase catalytic" evidence="5">
    <location>
        <begin position="24"/>
        <end position="339"/>
    </location>
</feature>
<dbReference type="KEGG" id="cthi:THC_0509"/>
<name>A0A0U5AFX4_9BACT</name>
<sequence>MSEKIVFFETKDWEKEKLIEFIKRRLLKEFPDLEIEFVSSPLRESNASKYKDITIAVIYLNSQINEKVINELSSLKFISTRTTGVDHIDILCCKKRGIEVANAPYYASITVAEHTFALIMALARHLRKNFEKLERFDFTREGLIGLDLYGKTLGVIGTGNIGSHLCRIGFGIGMKVIAYDINPSLELIDKYQVSYVSLDNLLQEADVITLMVPYNPKTHHLINMYNIKLVKEKAMLINTARGPVVDTHALIWAIENGKLRGGIALDVFEGERMLLDESYLKEEIPSDIAQRALLTLHLLKYENVILTPHIAYYTEEAMERLIESVIDELRHYLKYKSTKSSFESFF</sequence>
<reference evidence="7 8" key="1">
    <citation type="journal article" date="2016" name="Int. J. Syst. Evol. Microbiol.">
        <title>Caldimicrobium thiodismutans sp. nov., a sulfur-disproportionating bacterium isolated from a hot spring, and emended description of the genus Caldimicrobium.</title>
        <authorList>
            <person name="Kojima H."/>
            <person name="Umezawa K."/>
            <person name="Fukui M."/>
        </authorList>
    </citation>
    <scope>NUCLEOTIDE SEQUENCE [LARGE SCALE GENOMIC DNA]</scope>
    <source>
        <strain evidence="7 8">TF1</strain>
    </source>
</reference>
<keyword evidence="3" id="KW-0520">NAD</keyword>
<evidence type="ECO:0000256" key="4">
    <source>
        <dbReference type="RuleBase" id="RU003719"/>
    </source>
</evidence>
<evidence type="ECO:0000256" key="3">
    <source>
        <dbReference type="ARBA" id="ARBA00023027"/>
    </source>
</evidence>
<dbReference type="SUPFAM" id="SSF52283">
    <property type="entry name" value="Formate/glycerate dehydrogenase catalytic domain-like"/>
    <property type="match status" value="1"/>
</dbReference>
<evidence type="ECO:0000256" key="2">
    <source>
        <dbReference type="ARBA" id="ARBA00023002"/>
    </source>
</evidence>
<dbReference type="InterPro" id="IPR029752">
    <property type="entry name" value="D-isomer_DH_CS1"/>
</dbReference>
<accession>A0A0U5AFX4</accession>
<dbReference type="Gene3D" id="3.40.50.720">
    <property type="entry name" value="NAD(P)-binding Rossmann-like Domain"/>
    <property type="match status" value="2"/>
</dbReference>
<dbReference type="STRING" id="1653476.THC_0509"/>
<dbReference type="PROSITE" id="PS00065">
    <property type="entry name" value="D_2_HYDROXYACID_DH_1"/>
    <property type="match status" value="1"/>
</dbReference>
<evidence type="ECO:0000313" key="7">
    <source>
        <dbReference type="EMBL" id="BAU22903.1"/>
    </source>
</evidence>